<feature type="compositionally biased region" description="Basic and acidic residues" evidence="1">
    <location>
        <begin position="1"/>
        <end position="16"/>
    </location>
</feature>
<dbReference type="EMBL" id="JABWSX010000001">
    <property type="protein sequence ID" value="NVL04356.1"/>
    <property type="molecule type" value="Genomic_DNA"/>
</dbReference>
<gene>
    <name evidence="2" type="ORF">HU230_01065</name>
</gene>
<evidence type="ECO:0000256" key="1">
    <source>
        <dbReference type="SAM" id="MobiDB-lite"/>
    </source>
</evidence>
<feature type="region of interest" description="Disordered" evidence="1">
    <location>
        <begin position="1"/>
        <end position="64"/>
    </location>
</feature>
<dbReference type="RefSeq" id="WP_176528626.1">
    <property type="nucleotide sequence ID" value="NZ_CP088022.1"/>
</dbReference>
<feature type="compositionally biased region" description="Basic and acidic residues" evidence="1">
    <location>
        <begin position="31"/>
        <end position="52"/>
    </location>
</feature>
<name>A0A973WI29_9BRAD</name>
<organism evidence="2">
    <name type="scientific">Bradyrhizobium quebecense</name>
    <dbReference type="NCBI Taxonomy" id="2748629"/>
    <lineage>
        <taxon>Bacteria</taxon>
        <taxon>Pseudomonadati</taxon>
        <taxon>Pseudomonadota</taxon>
        <taxon>Alphaproteobacteria</taxon>
        <taxon>Hyphomicrobiales</taxon>
        <taxon>Nitrobacteraceae</taxon>
        <taxon>Bradyrhizobium</taxon>
    </lineage>
</organism>
<accession>A0A973WI29</accession>
<protein>
    <submittedName>
        <fullName evidence="2">Uncharacterized protein</fullName>
    </submittedName>
</protein>
<dbReference type="AlphaFoldDB" id="A0A973WI29"/>
<sequence length="88" mass="9868">MKNAERPDQDFSEPYKADAAAGPPSYLSSRRRVEDPVPDANDMRHQAMERETTGSPGNPLGARLPHDIVSEMEAELKQQVDRLVAERH</sequence>
<evidence type="ECO:0000313" key="2">
    <source>
        <dbReference type="EMBL" id="NVL04356.1"/>
    </source>
</evidence>
<comment type="caution">
    <text evidence="2">The sequence shown here is derived from an EMBL/GenBank/DDBJ whole genome shotgun (WGS) entry which is preliminary data.</text>
</comment>
<reference evidence="2" key="1">
    <citation type="submission" date="2020-06" db="EMBL/GenBank/DDBJ databases">
        <title>Whole Genome Sequence of Bradyrhizobium sp. Strain 66S1MB.</title>
        <authorList>
            <person name="Bromfield E."/>
            <person name="Cloutier S."/>
        </authorList>
    </citation>
    <scope>NUCLEOTIDE SEQUENCE</scope>
    <source>
        <strain evidence="2">66S1MB</strain>
    </source>
</reference>
<proteinExistence type="predicted"/>